<dbReference type="EMBL" id="ML208317">
    <property type="protein sequence ID" value="TFK70187.1"/>
    <property type="molecule type" value="Genomic_DNA"/>
</dbReference>
<feature type="non-terminal residue" evidence="1">
    <location>
        <position position="1"/>
    </location>
</feature>
<protein>
    <submittedName>
        <fullName evidence="1">Uncharacterized protein</fullName>
    </submittedName>
</protein>
<proteinExistence type="predicted"/>
<accession>A0ACD3AX57</accession>
<sequence length="107" mass="12043">PNLSTFIRFSIDPIAAVEGVDDSEVQRAAREMKPKHYIACVRDLCSWDISQPSLVYKLKIIGCGFPDEREEKGIESNMCTPIFPAISHPGGREPLRTNPPFPFDDCY</sequence>
<feature type="non-terminal residue" evidence="1">
    <location>
        <position position="107"/>
    </location>
</feature>
<keyword evidence="2" id="KW-1185">Reference proteome</keyword>
<organism evidence="1 2">
    <name type="scientific">Pluteus cervinus</name>
    <dbReference type="NCBI Taxonomy" id="181527"/>
    <lineage>
        <taxon>Eukaryota</taxon>
        <taxon>Fungi</taxon>
        <taxon>Dikarya</taxon>
        <taxon>Basidiomycota</taxon>
        <taxon>Agaricomycotina</taxon>
        <taxon>Agaricomycetes</taxon>
        <taxon>Agaricomycetidae</taxon>
        <taxon>Agaricales</taxon>
        <taxon>Pluteineae</taxon>
        <taxon>Pluteaceae</taxon>
        <taxon>Pluteus</taxon>
    </lineage>
</organism>
<gene>
    <name evidence="1" type="ORF">BDN72DRAFT_749441</name>
</gene>
<name>A0ACD3AX57_9AGAR</name>
<evidence type="ECO:0000313" key="2">
    <source>
        <dbReference type="Proteomes" id="UP000308600"/>
    </source>
</evidence>
<dbReference type="Proteomes" id="UP000308600">
    <property type="component" value="Unassembled WGS sequence"/>
</dbReference>
<reference evidence="1 2" key="1">
    <citation type="journal article" date="2019" name="Nat. Ecol. Evol.">
        <title>Megaphylogeny resolves global patterns of mushroom evolution.</title>
        <authorList>
            <person name="Varga T."/>
            <person name="Krizsan K."/>
            <person name="Foldi C."/>
            <person name="Dima B."/>
            <person name="Sanchez-Garcia M."/>
            <person name="Sanchez-Ramirez S."/>
            <person name="Szollosi G.J."/>
            <person name="Szarkandi J.G."/>
            <person name="Papp V."/>
            <person name="Albert L."/>
            <person name="Andreopoulos W."/>
            <person name="Angelini C."/>
            <person name="Antonin V."/>
            <person name="Barry K.W."/>
            <person name="Bougher N.L."/>
            <person name="Buchanan P."/>
            <person name="Buyck B."/>
            <person name="Bense V."/>
            <person name="Catcheside P."/>
            <person name="Chovatia M."/>
            <person name="Cooper J."/>
            <person name="Damon W."/>
            <person name="Desjardin D."/>
            <person name="Finy P."/>
            <person name="Geml J."/>
            <person name="Haridas S."/>
            <person name="Hughes K."/>
            <person name="Justo A."/>
            <person name="Karasinski D."/>
            <person name="Kautmanova I."/>
            <person name="Kiss B."/>
            <person name="Kocsube S."/>
            <person name="Kotiranta H."/>
            <person name="LaButti K.M."/>
            <person name="Lechner B.E."/>
            <person name="Liimatainen K."/>
            <person name="Lipzen A."/>
            <person name="Lukacs Z."/>
            <person name="Mihaltcheva S."/>
            <person name="Morgado L.N."/>
            <person name="Niskanen T."/>
            <person name="Noordeloos M.E."/>
            <person name="Ohm R.A."/>
            <person name="Ortiz-Santana B."/>
            <person name="Ovrebo C."/>
            <person name="Racz N."/>
            <person name="Riley R."/>
            <person name="Savchenko A."/>
            <person name="Shiryaev A."/>
            <person name="Soop K."/>
            <person name="Spirin V."/>
            <person name="Szebenyi C."/>
            <person name="Tomsovsky M."/>
            <person name="Tulloss R.E."/>
            <person name="Uehling J."/>
            <person name="Grigoriev I.V."/>
            <person name="Vagvolgyi C."/>
            <person name="Papp T."/>
            <person name="Martin F.M."/>
            <person name="Miettinen O."/>
            <person name="Hibbett D.S."/>
            <person name="Nagy L.G."/>
        </authorList>
    </citation>
    <scope>NUCLEOTIDE SEQUENCE [LARGE SCALE GENOMIC DNA]</scope>
    <source>
        <strain evidence="1 2">NL-1719</strain>
    </source>
</reference>
<evidence type="ECO:0000313" key="1">
    <source>
        <dbReference type="EMBL" id="TFK70187.1"/>
    </source>
</evidence>